<dbReference type="Pfam" id="PF18143">
    <property type="entry name" value="HAD_SAK_2"/>
    <property type="match status" value="1"/>
</dbReference>
<proteinExistence type="predicted"/>
<dbReference type="AlphaFoldDB" id="A0A7W2IJJ7"/>
<dbReference type="RefSeq" id="WP_182152144.1">
    <property type="nucleotide sequence ID" value="NZ_JACEZU010000002.1"/>
</dbReference>
<protein>
    <submittedName>
        <fullName evidence="1">Uncharacterized protein</fullName>
    </submittedName>
</protein>
<dbReference type="EMBL" id="JACEZU010000002">
    <property type="protein sequence ID" value="MBA5686341.1"/>
    <property type="molecule type" value="Genomic_DNA"/>
</dbReference>
<evidence type="ECO:0000313" key="2">
    <source>
        <dbReference type="Proteomes" id="UP000573499"/>
    </source>
</evidence>
<keyword evidence="2" id="KW-1185">Reference proteome</keyword>
<name>A0A7W2IJJ7_9BURK</name>
<evidence type="ECO:0000313" key="1">
    <source>
        <dbReference type="EMBL" id="MBA5686341.1"/>
    </source>
</evidence>
<gene>
    <name evidence="1" type="ORF">H3H39_04655</name>
</gene>
<dbReference type="Proteomes" id="UP000573499">
    <property type="component" value="Unassembled WGS sequence"/>
</dbReference>
<accession>A0A7W2IJJ7</accession>
<sequence>MPSSLAHQQPVVFLDIDDVLCVHRTLNTREVLAALAGDETADANQVWQQIFHVAAVENLRQLHTEFEPAYVISSSWTLELTKAQLCGTFKKTGLGFVADGLHEHWCTPRDDESYRLVEIDAWLDTHTLLKPVPFVVLDDVVSGLSLSYSHLEANTVLCEAGAGFLLVQLRQAQAILRSQLPKLR</sequence>
<comment type="caution">
    <text evidence="1">The sequence shown here is derived from an EMBL/GenBank/DDBJ whole genome shotgun (WGS) entry which is preliminary data.</text>
</comment>
<reference evidence="1 2" key="1">
    <citation type="submission" date="2020-07" db="EMBL/GenBank/DDBJ databases">
        <title>Novel species isolated from subtropical streams in China.</title>
        <authorList>
            <person name="Lu H."/>
        </authorList>
    </citation>
    <scope>NUCLEOTIDE SEQUENCE [LARGE SCALE GENOMIC DNA]</scope>
    <source>
        <strain evidence="1 2">LX47W</strain>
    </source>
</reference>
<organism evidence="1 2">
    <name type="scientific">Rugamonas apoptosis</name>
    <dbReference type="NCBI Taxonomy" id="2758570"/>
    <lineage>
        <taxon>Bacteria</taxon>
        <taxon>Pseudomonadati</taxon>
        <taxon>Pseudomonadota</taxon>
        <taxon>Betaproteobacteria</taxon>
        <taxon>Burkholderiales</taxon>
        <taxon>Oxalobacteraceae</taxon>
        <taxon>Telluria group</taxon>
        <taxon>Rugamonas</taxon>
    </lineage>
</organism>